<dbReference type="PANTHER" id="PTHR22899">
    <property type="entry name" value="CYCLIN-RELATED F-BOX FAMILY"/>
    <property type="match status" value="1"/>
</dbReference>
<dbReference type="eggNOG" id="ENOG502TI73">
    <property type="taxonomic scope" value="Eukaryota"/>
</dbReference>
<reference evidence="3" key="1">
    <citation type="submission" date="2011-07" db="EMBL/GenBank/DDBJ databases">
        <authorList>
            <consortium name="Caenorhabditis brenneri Sequencing and Analysis Consortium"/>
            <person name="Wilson R.K."/>
        </authorList>
    </citation>
    <scope>NUCLEOTIDE SEQUENCE [LARGE SCALE GENOMIC DNA]</scope>
    <source>
        <strain evidence="3">PB2801</strain>
    </source>
</reference>
<dbReference type="InterPro" id="IPR012885">
    <property type="entry name" value="F-box_Sdz-33"/>
</dbReference>
<gene>
    <name evidence="2" type="ORF">CAEBREN_10028</name>
</gene>
<dbReference type="PANTHER" id="PTHR22899:SF1">
    <property type="entry name" value="F-BOX ASSOCIATED DOMAIN-CONTAINING PROTEIN"/>
    <property type="match status" value="1"/>
</dbReference>
<dbReference type="AlphaFoldDB" id="G0P189"/>
<evidence type="ECO:0000313" key="2">
    <source>
        <dbReference type="EMBL" id="EGT42257.1"/>
    </source>
</evidence>
<dbReference type="InParanoid" id="G0P189"/>
<keyword evidence="3" id="KW-1185">Reference proteome</keyword>
<evidence type="ECO:0000313" key="3">
    <source>
        <dbReference type="Proteomes" id="UP000008068"/>
    </source>
</evidence>
<protein>
    <recommendedName>
        <fullName evidence="1">Sdz-33 F-box domain-containing protein</fullName>
    </recommendedName>
</protein>
<dbReference type="HOGENOM" id="CLU_894982_0_0_1"/>
<accession>G0P189</accession>
<feature type="domain" description="Sdz-33 F-box" evidence="1">
    <location>
        <begin position="197"/>
        <end position="253"/>
    </location>
</feature>
<name>G0P189_CAEBE</name>
<dbReference type="Proteomes" id="UP000008068">
    <property type="component" value="Unassembled WGS sequence"/>
</dbReference>
<dbReference type="Pfam" id="PF07735">
    <property type="entry name" value="FBA_2"/>
    <property type="match status" value="1"/>
</dbReference>
<dbReference type="FunCoup" id="G0P189">
    <property type="interactions" value="1049"/>
</dbReference>
<proteinExistence type="predicted"/>
<dbReference type="EMBL" id="GL380009">
    <property type="protein sequence ID" value="EGT42257.1"/>
    <property type="molecule type" value="Genomic_DNA"/>
</dbReference>
<dbReference type="OMA" id="TKWSGWG"/>
<evidence type="ECO:0000259" key="1">
    <source>
        <dbReference type="Pfam" id="PF07735"/>
    </source>
</evidence>
<organism evidence="3">
    <name type="scientific">Caenorhabditis brenneri</name>
    <name type="common">Nematode worm</name>
    <dbReference type="NCBI Taxonomy" id="135651"/>
    <lineage>
        <taxon>Eukaryota</taxon>
        <taxon>Metazoa</taxon>
        <taxon>Ecdysozoa</taxon>
        <taxon>Nematoda</taxon>
        <taxon>Chromadorea</taxon>
        <taxon>Rhabditida</taxon>
        <taxon>Rhabditina</taxon>
        <taxon>Rhabditomorpha</taxon>
        <taxon>Rhabditoidea</taxon>
        <taxon>Rhabditidae</taxon>
        <taxon>Peloderinae</taxon>
        <taxon>Caenorhabditis</taxon>
    </lineage>
</organism>
<sequence length="331" mass="38936">MGFPLLRLPQLALIVVLKQMNTIGLIDLSLCSKYLSFFAKKYIKKPKSLVFFADGEFQIRIKFQKSQFIFTFYSEESIQNGSEIPSSGLVEMRKYSGWGCKIMQRSFEKRNFGIRKWLDFFMALFNMDLKDLTIRDSVSRFDILSVKNLLNGLKIENLRIGFFIDDSFVKMILESVKVTRLLYLQSTSSFIENQKFEMDELRTNSIDWISMDQILTIDCRIIDIGYSKLTNEDFNLFLKNWRNGSNSKLEMFQARNENKDFWNKESILDGQEYRLYMEHRIFCLKPYNNTGDPREIPLHDSFEITRNDGVKGSVIVRNNTLQSSFMFLVSK</sequence>
<dbReference type="OrthoDB" id="5891713at2759"/>
<dbReference type="InterPro" id="IPR053222">
    <property type="entry name" value="Zygotic_Embryogenesis-Asso"/>
</dbReference>